<protein>
    <recommendedName>
        <fullName evidence="4">Type 4 fimbrial biogenesis protein PilX N-terminal domain-containing protein</fullName>
    </recommendedName>
</protein>
<name>A0A2M7AY85_9BACT</name>
<feature type="transmembrane region" description="Helical" evidence="1">
    <location>
        <begin position="12"/>
        <end position="34"/>
    </location>
</feature>
<comment type="caution">
    <text evidence="2">The sequence shown here is derived from an EMBL/GenBank/DDBJ whole genome shotgun (WGS) entry which is preliminary data.</text>
</comment>
<proteinExistence type="predicted"/>
<dbReference type="EMBL" id="PEVY01000004">
    <property type="protein sequence ID" value="PIU75546.1"/>
    <property type="molecule type" value="Genomic_DNA"/>
</dbReference>
<dbReference type="AlphaFoldDB" id="A0A2M7AY85"/>
<organism evidence="2 3">
    <name type="scientific">Candidatus Portnoybacteria bacterium CG06_land_8_20_14_3_00_39_12</name>
    <dbReference type="NCBI Taxonomy" id="1974809"/>
    <lineage>
        <taxon>Bacteria</taxon>
        <taxon>Candidatus Portnoyibacteriota</taxon>
    </lineage>
</organism>
<evidence type="ECO:0000313" key="3">
    <source>
        <dbReference type="Proteomes" id="UP000228775"/>
    </source>
</evidence>
<evidence type="ECO:0008006" key="4">
    <source>
        <dbReference type="Google" id="ProtNLM"/>
    </source>
</evidence>
<keyword evidence="1" id="KW-0812">Transmembrane</keyword>
<gene>
    <name evidence="2" type="ORF">COS76_00220</name>
</gene>
<evidence type="ECO:0000313" key="2">
    <source>
        <dbReference type="EMBL" id="PIU75546.1"/>
    </source>
</evidence>
<dbReference type="Proteomes" id="UP000228775">
    <property type="component" value="Unassembled WGS sequence"/>
</dbReference>
<accession>A0A2M7AY85</accession>
<evidence type="ECO:0000256" key="1">
    <source>
        <dbReference type="SAM" id="Phobius"/>
    </source>
</evidence>
<keyword evidence="1" id="KW-0472">Membrane</keyword>
<keyword evidence="1" id="KW-1133">Transmembrane helix</keyword>
<reference evidence="3" key="1">
    <citation type="submission" date="2017-09" db="EMBL/GenBank/DDBJ databases">
        <title>Depth-based differentiation of microbial function through sediment-hosted aquifers and enrichment of novel symbionts in the deep terrestrial subsurface.</title>
        <authorList>
            <person name="Probst A.J."/>
            <person name="Ladd B."/>
            <person name="Jarett J.K."/>
            <person name="Geller-Mcgrath D.E."/>
            <person name="Sieber C.M.K."/>
            <person name="Emerson J.B."/>
            <person name="Anantharaman K."/>
            <person name="Thomas B.C."/>
            <person name="Malmstrom R."/>
            <person name="Stieglmeier M."/>
            <person name="Klingl A."/>
            <person name="Woyke T."/>
            <person name="Ryan C.M."/>
            <person name="Banfield J.F."/>
        </authorList>
    </citation>
    <scope>NUCLEOTIDE SEQUENCE [LARGE SCALE GENOMIC DNA]</scope>
</reference>
<sequence length="134" mass="14598">MRRPNQNQGVIALMIILVLCGLSIILVLGVGILAQTGLGLATTNNNAEQNFNLAQACAETALIKLKENINYAGNEIITIQDDVCQIRPIINLGGQSRTIETQATYGNQTHKLRIQISNINPQITIQSWQGIADF</sequence>